<dbReference type="InterPro" id="IPR013656">
    <property type="entry name" value="PAS_4"/>
</dbReference>
<protein>
    <recommendedName>
        <fullName evidence="3">histidine kinase</fullName>
        <ecNumber evidence="3">2.7.13.3</ecNumber>
    </recommendedName>
</protein>
<name>A0A7Y9G8S6_9ACTN</name>
<dbReference type="Pfam" id="PF00512">
    <property type="entry name" value="HisKA"/>
    <property type="match status" value="1"/>
</dbReference>
<dbReference type="RefSeq" id="WP_179832180.1">
    <property type="nucleotide sequence ID" value="NZ_BMRD01000006.1"/>
</dbReference>
<dbReference type="CDD" id="cd00075">
    <property type="entry name" value="HATPase"/>
    <property type="match status" value="1"/>
</dbReference>
<dbReference type="InterPro" id="IPR036890">
    <property type="entry name" value="HATPase_C_sf"/>
</dbReference>
<evidence type="ECO:0000259" key="9">
    <source>
        <dbReference type="PROSITE" id="PS50109"/>
    </source>
</evidence>
<dbReference type="EC" id="2.7.13.3" evidence="3"/>
<comment type="catalytic activity">
    <reaction evidence="1">
        <text>ATP + protein L-histidine = ADP + protein N-phospho-L-histidine.</text>
        <dbReference type="EC" id="2.7.13.3"/>
    </reaction>
</comment>
<evidence type="ECO:0000313" key="11">
    <source>
        <dbReference type="Proteomes" id="UP000591272"/>
    </source>
</evidence>
<evidence type="ECO:0000256" key="4">
    <source>
        <dbReference type="ARBA" id="ARBA00022553"/>
    </source>
</evidence>
<dbReference type="SMART" id="SM00388">
    <property type="entry name" value="HisKA"/>
    <property type="match status" value="1"/>
</dbReference>
<accession>A0A7Y9G8S6</accession>
<dbReference type="Pfam" id="PF08448">
    <property type="entry name" value="PAS_4"/>
    <property type="match status" value="1"/>
</dbReference>
<dbReference type="PROSITE" id="PS50109">
    <property type="entry name" value="HIS_KIN"/>
    <property type="match status" value="1"/>
</dbReference>
<dbReference type="SUPFAM" id="SSF55874">
    <property type="entry name" value="ATPase domain of HSP90 chaperone/DNA topoisomerase II/histidine kinase"/>
    <property type="match status" value="1"/>
</dbReference>
<dbReference type="Gene3D" id="3.30.450.20">
    <property type="entry name" value="PAS domain"/>
    <property type="match status" value="1"/>
</dbReference>
<dbReference type="EMBL" id="JACCBT010000001">
    <property type="protein sequence ID" value="NYE10685.1"/>
    <property type="molecule type" value="Genomic_DNA"/>
</dbReference>
<feature type="coiled-coil region" evidence="8">
    <location>
        <begin position="145"/>
        <end position="182"/>
    </location>
</feature>
<evidence type="ECO:0000313" key="10">
    <source>
        <dbReference type="EMBL" id="NYE10685.1"/>
    </source>
</evidence>
<comment type="subcellular location">
    <subcellularLocation>
        <location evidence="2">Cell membrane</location>
    </subcellularLocation>
</comment>
<dbReference type="InterPro" id="IPR005467">
    <property type="entry name" value="His_kinase_dom"/>
</dbReference>
<evidence type="ECO:0000256" key="3">
    <source>
        <dbReference type="ARBA" id="ARBA00012438"/>
    </source>
</evidence>
<keyword evidence="8" id="KW-0175">Coiled coil</keyword>
<keyword evidence="4" id="KW-0597">Phosphoprotein</keyword>
<evidence type="ECO:0000256" key="2">
    <source>
        <dbReference type="ARBA" id="ARBA00004236"/>
    </source>
</evidence>
<dbReference type="PRINTS" id="PR00344">
    <property type="entry name" value="BCTRLSENSOR"/>
</dbReference>
<organism evidence="10 11">
    <name type="scientific">Actinomadura citrea</name>
    <dbReference type="NCBI Taxonomy" id="46158"/>
    <lineage>
        <taxon>Bacteria</taxon>
        <taxon>Bacillati</taxon>
        <taxon>Actinomycetota</taxon>
        <taxon>Actinomycetes</taxon>
        <taxon>Streptosporangiales</taxon>
        <taxon>Thermomonosporaceae</taxon>
        <taxon>Actinomadura</taxon>
    </lineage>
</organism>
<dbReference type="GO" id="GO:0000155">
    <property type="term" value="F:phosphorelay sensor kinase activity"/>
    <property type="evidence" value="ECO:0007669"/>
    <property type="project" value="InterPro"/>
</dbReference>
<dbReference type="InterPro" id="IPR003594">
    <property type="entry name" value="HATPase_dom"/>
</dbReference>
<keyword evidence="7" id="KW-0902">Two-component regulatory system</keyword>
<keyword evidence="5" id="KW-0808">Transferase</keyword>
<evidence type="ECO:0000256" key="6">
    <source>
        <dbReference type="ARBA" id="ARBA00022777"/>
    </source>
</evidence>
<comment type="caution">
    <text evidence="10">The sequence shown here is derived from an EMBL/GenBank/DDBJ whole genome shotgun (WGS) entry which is preliminary data.</text>
</comment>
<dbReference type="SMART" id="SM00387">
    <property type="entry name" value="HATPase_c"/>
    <property type="match status" value="1"/>
</dbReference>
<dbReference type="SUPFAM" id="SSF55785">
    <property type="entry name" value="PYP-like sensor domain (PAS domain)"/>
    <property type="match status" value="1"/>
</dbReference>
<dbReference type="InterPro" id="IPR050736">
    <property type="entry name" value="Sensor_HK_Regulatory"/>
</dbReference>
<dbReference type="SUPFAM" id="SSF47384">
    <property type="entry name" value="Homodimeric domain of signal transducing histidine kinase"/>
    <property type="match status" value="1"/>
</dbReference>
<dbReference type="Gene3D" id="1.10.287.130">
    <property type="match status" value="1"/>
</dbReference>
<keyword evidence="11" id="KW-1185">Reference proteome</keyword>
<dbReference type="InterPro" id="IPR003661">
    <property type="entry name" value="HisK_dim/P_dom"/>
</dbReference>
<evidence type="ECO:0000256" key="1">
    <source>
        <dbReference type="ARBA" id="ARBA00000085"/>
    </source>
</evidence>
<sequence>MTSVDYAAAFDAVPAACAVLSSDLVYLGVNRAYERVLERPRGQLLGHQIFEVFPGGPSGQGVQELRASLERVLAEGDVDVMALVRYDVQVAGEPGNYEERYWAAVNAPMLGPDGRVACVINRVEEVTAYIQQLRSAGAAEEWSPADQVEAAEAELFLRAQELQEANRRLRRARRRERQATAAARAALRRQQQVVADTSHDLRRPLTGLQTRLQVALTDPQADSRQVLHAALQDAERLGDIVSDLLELARLEGNAPFPTEPVDLSALVAAELARSDLACATTVDITAGIVVEGSAVRLARVLSNLLSNADRHATSLVQVKVFQRDEQAFVEVADDGPGIPANEREAVFQRFYRRADARSSDPEGTGLGLPIARQIARAHHGDLDIADRPGGTCMILRLPCTPP</sequence>
<dbReference type="Gene3D" id="3.30.565.10">
    <property type="entry name" value="Histidine kinase-like ATPase, C-terminal domain"/>
    <property type="match status" value="1"/>
</dbReference>
<evidence type="ECO:0000256" key="7">
    <source>
        <dbReference type="ARBA" id="ARBA00023012"/>
    </source>
</evidence>
<reference evidence="10 11" key="1">
    <citation type="submission" date="2020-07" db="EMBL/GenBank/DDBJ databases">
        <title>Sequencing the genomes of 1000 actinobacteria strains.</title>
        <authorList>
            <person name="Klenk H.-P."/>
        </authorList>
    </citation>
    <scope>NUCLEOTIDE SEQUENCE [LARGE SCALE GENOMIC DNA]</scope>
    <source>
        <strain evidence="10 11">DSM 43461</strain>
    </source>
</reference>
<dbReference type="CDD" id="cd00082">
    <property type="entry name" value="HisKA"/>
    <property type="match status" value="1"/>
</dbReference>
<proteinExistence type="predicted"/>
<dbReference type="PANTHER" id="PTHR43711">
    <property type="entry name" value="TWO-COMPONENT HISTIDINE KINASE"/>
    <property type="match status" value="1"/>
</dbReference>
<dbReference type="Proteomes" id="UP000591272">
    <property type="component" value="Unassembled WGS sequence"/>
</dbReference>
<keyword evidence="6 10" id="KW-0418">Kinase</keyword>
<dbReference type="InterPro" id="IPR035965">
    <property type="entry name" value="PAS-like_dom_sf"/>
</dbReference>
<gene>
    <name evidence="10" type="ORF">BJ999_000981</name>
</gene>
<dbReference type="Pfam" id="PF02518">
    <property type="entry name" value="HATPase_c"/>
    <property type="match status" value="1"/>
</dbReference>
<feature type="domain" description="Histidine kinase" evidence="9">
    <location>
        <begin position="196"/>
        <end position="401"/>
    </location>
</feature>
<dbReference type="AlphaFoldDB" id="A0A7Y9G8S6"/>
<dbReference type="GO" id="GO:0005886">
    <property type="term" value="C:plasma membrane"/>
    <property type="evidence" value="ECO:0007669"/>
    <property type="project" value="UniProtKB-SubCell"/>
</dbReference>
<dbReference type="InterPro" id="IPR004358">
    <property type="entry name" value="Sig_transdc_His_kin-like_C"/>
</dbReference>
<dbReference type="InterPro" id="IPR036097">
    <property type="entry name" value="HisK_dim/P_sf"/>
</dbReference>
<evidence type="ECO:0000256" key="8">
    <source>
        <dbReference type="SAM" id="Coils"/>
    </source>
</evidence>
<dbReference type="PANTHER" id="PTHR43711:SF32">
    <property type="entry name" value="SENSOR-TYPE HISTIDINE KINASE PRRB"/>
    <property type="match status" value="1"/>
</dbReference>
<evidence type="ECO:0000256" key="5">
    <source>
        <dbReference type="ARBA" id="ARBA00022679"/>
    </source>
</evidence>